<organism evidence="1 2">
    <name type="scientific">Phytophthora infestans</name>
    <name type="common">Potato late blight agent</name>
    <name type="synonym">Botrytis infestans</name>
    <dbReference type="NCBI Taxonomy" id="4787"/>
    <lineage>
        <taxon>Eukaryota</taxon>
        <taxon>Sar</taxon>
        <taxon>Stramenopiles</taxon>
        <taxon>Oomycota</taxon>
        <taxon>Peronosporomycetes</taxon>
        <taxon>Peronosporales</taxon>
        <taxon>Peronosporaceae</taxon>
        <taxon>Phytophthora</taxon>
    </lineage>
</organism>
<evidence type="ECO:0000313" key="2">
    <source>
        <dbReference type="Proteomes" id="UP000602510"/>
    </source>
</evidence>
<reference evidence="1" key="1">
    <citation type="submission" date="2020-04" db="EMBL/GenBank/DDBJ databases">
        <title>Hybrid Assembly of Korean Phytophthora infestans isolates.</title>
        <authorList>
            <person name="Prokchorchik M."/>
            <person name="Lee Y."/>
            <person name="Seo J."/>
            <person name="Cho J.-H."/>
            <person name="Park Y.-E."/>
            <person name="Jang D.-C."/>
            <person name="Im J.-S."/>
            <person name="Choi J.-G."/>
            <person name="Park H.-J."/>
            <person name="Lee G.-B."/>
            <person name="Lee Y.-G."/>
            <person name="Hong S.-Y."/>
            <person name="Cho K."/>
            <person name="Sohn K.H."/>
        </authorList>
    </citation>
    <scope>NUCLEOTIDE SEQUENCE</scope>
    <source>
        <strain evidence="1">KR_1_A1</strain>
    </source>
</reference>
<keyword evidence="2" id="KW-1185">Reference proteome</keyword>
<name>A0A833W713_PHYIN</name>
<dbReference type="AlphaFoldDB" id="A0A833W713"/>
<protein>
    <submittedName>
        <fullName evidence="1">Uncharacterized protein</fullName>
    </submittedName>
</protein>
<comment type="caution">
    <text evidence="1">The sequence shown here is derived from an EMBL/GenBank/DDBJ whole genome shotgun (WGS) entry which is preliminary data.</text>
</comment>
<proteinExistence type="predicted"/>
<accession>A0A833W713</accession>
<sequence>MVTKIDRSSDNPAHVDTGEVLWKVMMVSRVQTASGRKIPSEGRNLRTVNRFDLHISKEHMAYPMLKASAKSKLEESRHRRSYTFKFKQEVLLDLEFMSTYTAKEVHGVPRRTIRNWEKEREA</sequence>
<evidence type="ECO:0000313" key="1">
    <source>
        <dbReference type="EMBL" id="KAF4045049.1"/>
    </source>
</evidence>
<dbReference type="EMBL" id="WSZM01000055">
    <property type="protein sequence ID" value="KAF4045049.1"/>
    <property type="molecule type" value="Genomic_DNA"/>
</dbReference>
<gene>
    <name evidence="1" type="ORF">GN244_ATG02431</name>
</gene>
<dbReference type="Proteomes" id="UP000602510">
    <property type="component" value="Unassembled WGS sequence"/>
</dbReference>